<dbReference type="CDD" id="cd07018">
    <property type="entry name" value="S49_SppA_67K_type"/>
    <property type="match status" value="1"/>
</dbReference>
<dbReference type="InterPro" id="IPR002142">
    <property type="entry name" value="Peptidase_S49"/>
</dbReference>
<reference evidence="6 7" key="1">
    <citation type="journal article" date="2010" name="Stand. Genomic Sci.">
        <title>Complete genome sequence of Haliangium ochraceum type strain (SMP-2).</title>
        <authorList>
            <consortium name="US DOE Joint Genome Institute (JGI-PGF)"/>
            <person name="Ivanova N."/>
            <person name="Daum C."/>
            <person name="Lang E."/>
            <person name="Abt B."/>
            <person name="Kopitz M."/>
            <person name="Saunders E."/>
            <person name="Lapidus A."/>
            <person name="Lucas S."/>
            <person name="Glavina Del Rio T."/>
            <person name="Nolan M."/>
            <person name="Tice H."/>
            <person name="Copeland A."/>
            <person name="Cheng J.F."/>
            <person name="Chen F."/>
            <person name="Bruce D."/>
            <person name="Goodwin L."/>
            <person name="Pitluck S."/>
            <person name="Mavromatis K."/>
            <person name="Pati A."/>
            <person name="Mikhailova N."/>
            <person name="Chen A."/>
            <person name="Palaniappan K."/>
            <person name="Land M."/>
            <person name="Hauser L."/>
            <person name="Chang Y.J."/>
            <person name="Jeffries C.D."/>
            <person name="Detter J.C."/>
            <person name="Brettin T."/>
            <person name="Rohde M."/>
            <person name="Goker M."/>
            <person name="Bristow J."/>
            <person name="Markowitz V."/>
            <person name="Eisen J.A."/>
            <person name="Hugenholtz P."/>
            <person name="Kyrpides N.C."/>
            <person name="Klenk H.P."/>
        </authorList>
    </citation>
    <scope>NUCLEOTIDE SEQUENCE [LARGE SCALE GENOMIC DNA]</scope>
    <source>
        <strain evidence="7">DSM 14365 / CIP 107738 / JCM 11303 / AJ 13395 / SMP-2</strain>
    </source>
</reference>
<protein>
    <submittedName>
        <fullName evidence="6">Signal peptide peptidase SppA, 36K type</fullName>
    </submittedName>
</protein>
<dbReference type="InterPro" id="IPR029045">
    <property type="entry name" value="ClpP/crotonase-like_dom_sf"/>
</dbReference>
<gene>
    <name evidence="6" type="ordered locus">Hoch_4955</name>
</gene>
<keyword evidence="4" id="KW-0720">Serine protease</keyword>
<evidence type="ECO:0000256" key="2">
    <source>
        <dbReference type="ARBA" id="ARBA00022670"/>
    </source>
</evidence>
<comment type="similarity">
    <text evidence="1">Belongs to the peptidase S49 family.</text>
</comment>
<feature type="domain" description="Peptidase S49" evidence="5">
    <location>
        <begin position="405"/>
        <end position="553"/>
    </location>
</feature>
<dbReference type="RefSeq" id="WP_012830036.1">
    <property type="nucleotide sequence ID" value="NC_013440.1"/>
</dbReference>
<keyword evidence="3" id="KW-0378">Hydrolase</keyword>
<name>D0LU80_HALO1</name>
<dbReference type="SUPFAM" id="SSF52096">
    <property type="entry name" value="ClpP/crotonase"/>
    <property type="match status" value="2"/>
</dbReference>
<evidence type="ECO:0000313" key="7">
    <source>
        <dbReference type="Proteomes" id="UP000001880"/>
    </source>
</evidence>
<dbReference type="InterPro" id="IPR047217">
    <property type="entry name" value="S49_SppA_67K_type_N"/>
</dbReference>
<dbReference type="STRING" id="502025.Hoch_4955"/>
<dbReference type="Gene3D" id="6.20.330.10">
    <property type="match status" value="1"/>
</dbReference>
<sequence length="875" mass="92746">MSSTPARRVLDLLSRRPRLRPEAALARLLTVAAALATLGALLVLPSPAAAQSYAEEPTGGVHLPAVALAGEHDAFATAVNPAGLRFLRGRQAALSAGVYDLSHPSSAGRGLGLFAGDTFGGGLLPLQGIGLGFELLSPGDVLAPDTGTPARFTLAYALSLGRELGVGVAWHHFFDDPDEITDGIDSFDLGASLRIGAYFAAGAVIRDLNSPVVAGELVERRYELELVTRPLGTERLDLGLGARLGERSKDLDAWLRGQLKIVDGVYLGAQLESRALTLLDEAMPEATSSERDLRVSLGLEVSFGSVNSAFYATAASQPGGSFAARGGSVRLSVGTPRIPSVLGRERRIEQVALAGRLDTRKLARALVQLRLLARDDSVAGVFVQIADPVEGWAQAEELRGALGELRRAGKKVYAYLVSGSMRDYFIATGADKIYLDPAGGLDFVGLSATSLYLGEALERAGVAAEFEKIEEYKSAPETFTQDGPSEAALRMRNELYDSVFAELVTRIAEARKLDADTVEALIDEGPYTAEALQRGTAALLVDEVVTLEDVGARVFADVGAILPLAAAPRERPEAWAQPAVAVIALEGDIVAGPSAGLPLLGRRVAGSETLVQAIAWARHNPRIQAIVLRIDSPGGSAVASALIAREVFKTRGVKPIVCSLGNAAASGGYYAAAGCDQIFAEATTITGSIGVFSGKFDISGLLTRLGVSWQLYERGAHASMNSMLRPFTTEERALLENQLRDSYERFIDTVASGRNMTPDQVDEIGRGRVWTGQQAKAVGLVDDIGGLLDALSAAKHRAGLLPEQRVELVWLPEEPRGLARWLMQQVGASAGGRDSFAAAALAWPPALRALREHLPASLWVEPEAVQARLPFTLGW</sequence>
<dbReference type="KEGG" id="hoh:Hoch_4955"/>
<accession>D0LU80</accession>
<dbReference type="PANTHER" id="PTHR33209">
    <property type="entry name" value="PROTEASE 4"/>
    <property type="match status" value="1"/>
</dbReference>
<evidence type="ECO:0000256" key="3">
    <source>
        <dbReference type="ARBA" id="ARBA00022801"/>
    </source>
</evidence>
<dbReference type="EMBL" id="CP001804">
    <property type="protein sequence ID" value="ACY17444.1"/>
    <property type="molecule type" value="Genomic_DNA"/>
</dbReference>
<organism evidence="6 7">
    <name type="scientific">Haliangium ochraceum (strain DSM 14365 / JCM 11303 / SMP-2)</name>
    <dbReference type="NCBI Taxonomy" id="502025"/>
    <lineage>
        <taxon>Bacteria</taxon>
        <taxon>Pseudomonadati</taxon>
        <taxon>Myxococcota</taxon>
        <taxon>Polyangia</taxon>
        <taxon>Haliangiales</taxon>
        <taxon>Kofleriaceae</taxon>
        <taxon>Haliangium</taxon>
    </lineage>
</organism>
<proteinExistence type="inferred from homology"/>
<dbReference type="GO" id="GO:0006508">
    <property type="term" value="P:proteolysis"/>
    <property type="evidence" value="ECO:0007669"/>
    <property type="project" value="UniProtKB-KW"/>
</dbReference>
<evidence type="ECO:0000256" key="1">
    <source>
        <dbReference type="ARBA" id="ARBA00008683"/>
    </source>
</evidence>
<dbReference type="OrthoDB" id="9764363at2"/>
<dbReference type="AlphaFoldDB" id="D0LU80"/>
<dbReference type="eggNOG" id="COG0616">
    <property type="taxonomic scope" value="Bacteria"/>
</dbReference>
<evidence type="ECO:0000256" key="4">
    <source>
        <dbReference type="ARBA" id="ARBA00022825"/>
    </source>
</evidence>
<dbReference type="InterPro" id="IPR004635">
    <property type="entry name" value="Pept_S49_SppA"/>
</dbReference>
<dbReference type="Proteomes" id="UP000001880">
    <property type="component" value="Chromosome"/>
</dbReference>
<feature type="domain" description="Peptidase S49" evidence="5">
    <location>
        <begin position="653"/>
        <end position="799"/>
    </location>
</feature>
<dbReference type="HOGENOM" id="CLU_330352_0_0_7"/>
<dbReference type="Gene3D" id="3.90.226.10">
    <property type="entry name" value="2-enoyl-CoA Hydratase, Chain A, domain 1"/>
    <property type="match status" value="2"/>
</dbReference>
<dbReference type="CDD" id="cd07023">
    <property type="entry name" value="S49_Sppa_N_C"/>
    <property type="match status" value="1"/>
</dbReference>
<keyword evidence="2" id="KW-0645">Protease</keyword>
<dbReference type="Pfam" id="PF01343">
    <property type="entry name" value="Peptidase_S49"/>
    <property type="match status" value="2"/>
</dbReference>
<dbReference type="PANTHER" id="PTHR33209:SF1">
    <property type="entry name" value="PEPTIDASE S49 DOMAIN-CONTAINING PROTEIN"/>
    <property type="match status" value="1"/>
</dbReference>
<keyword evidence="7" id="KW-1185">Reference proteome</keyword>
<evidence type="ECO:0000259" key="5">
    <source>
        <dbReference type="Pfam" id="PF01343"/>
    </source>
</evidence>
<dbReference type="GO" id="GO:0008236">
    <property type="term" value="F:serine-type peptidase activity"/>
    <property type="evidence" value="ECO:0007669"/>
    <property type="project" value="UniProtKB-KW"/>
</dbReference>
<dbReference type="NCBIfam" id="TIGR00706">
    <property type="entry name" value="SppA_dom"/>
    <property type="match status" value="1"/>
</dbReference>
<evidence type="ECO:0000313" key="6">
    <source>
        <dbReference type="EMBL" id="ACY17444.1"/>
    </source>
</evidence>
<dbReference type="InterPro" id="IPR047272">
    <property type="entry name" value="S49_SppA_C"/>
</dbReference>